<dbReference type="InterPro" id="IPR010071">
    <property type="entry name" value="AA_adenyl_dom"/>
</dbReference>
<dbReference type="PROSITE" id="PS50075">
    <property type="entry name" value="CARRIER"/>
    <property type="match status" value="3"/>
</dbReference>
<dbReference type="PANTHER" id="PTHR45527:SF1">
    <property type="entry name" value="FATTY ACID SYNTHASE"/>
    <property type="match status" value="1"/>
</dbReference>
<keyword evidence="3" id="KW-0436">Ligase</keyword>
<dbReference type="STRING" id="1214573.A0A0G2FGK6"/>
<feature type="domain" description="Carrier" evidence="5">
    <location>
        <begin position="52"/>
        <end position="127"/>
    </location>
</feature>
<evidence type="ECO:0000256" key="4">
    <source>
        <dbReference type="SAM" id="MobiDB-lite"/>
    </source>
</evidence>
<evidence type="ECO:0000259" key="5">
    <source>
        <dbReference type="PROSITE" id="PS50075"/>
    </source>
</evidence>
<dbReference type="PANTHER" id="PTHR45527">
    <property type="entry name" value="NONRIBOSOMAL PEPTIDE SYNTHETASE"/>
    <property type="match status" value="1"/>
</dbReference>
<evidence type="ECO:0000313" key="6">
    <source>
        <dbReference type="EMBL" id="KKY33261.1"/>
    </source>
</evidence>
<evidence type="ECO:0000256" key="1">
    <source>
        <dbReference type="ARBA" id="ARBA00022450"/>
    </source>
</evidence>
<name>A0A0G2FGK6_9PEZI</name>
<dbReference type="GO" id="GO:0044550">
    <property type="term" value="P:secondary metabolite biosynthetic process"/>
    <property type="evidence" value="ECO:0007669"/>
    <property type="project" value="TreeGrafter"/>
</dbReference>
<protein>
    <submittedName>
        <fullName evidence="6">Putative hc-toxin synthetase</fullName>
    </submittedName>
</protein>
<reference evidence="6 7" key="1">
    <citation type="submission" date="2015-05" db="EMBL/GenBank/DDBJ databases">
        <title>Distinctive expansion of gene families associated with plant cell wall degradation and secondary metabolism in the genomes of grapevine trunk pathogens.</title>
        <authorList>
            <person name="Lawrence D.P."/>
            <person name="Travadon R."/>
            <person name="Rolshausen P.E."/>
            <person name="Baumgartner K."/>
        </authorList>
    </citation>
    <scope>NUCLEOTIDE SEQUENCE [LARGE SCALE GENOMIC DNA]</scope>
    <source>
        <strain evidence="6">DA912</strain>
    </source>
</reference>
<dbReference type="PROSITE" id="PS00455">
    <property type="entry name" value="AMP_BINDING"/>
    <property type="match status" value="2"/>
</dbReference>
<dbReference type="InterPro" id="IPR006162">
    <property type="entry name" value="Ppantetheine_attach_site"/>
</dbReference>
<dbReference type="InterPro" id="IPR023213">
    <property type="entry name" value="CAT-like_dom_sf"/>
</dbReference>
<dbReference type="InterPro" id="IPR045851">
    <property type="entry name" value="AMP-bd_C_sf"/>
</dbReference>
<dbReference type="NCBIfam" id="TIGR01733">
    <property type="entry name" value="AA-adenyl-dom"/>
    <property type="match status" value="1"/>
</dbReference>
<proteinExistence type="predicted"/>
<dbReference type="InterPro" id="IPR000873">
    <property type="entry name" value="AMP-dep_synth/lig_dom"/>
</dbReference>
<evidence type="ECO:0000313" key="7">
    <source>
        <dbReference type="Proteomes" id="UP000034680"/>
    </source>
</evidence>
<dbReference type="FunFam" id="3.30.300.30:FF:000015">
    <property type="entry name" value="Nonribosomal peptide synthase SidD"/>
    <property type="match status" value="2"/>
</dbReference>
<comment type="caution">
    <text evidence="6">The sequence shown here is derived from an EMBL/GenBank/DDBJ whole genome shotgun (WGS) entry which is preliminary data.</text>
</comment>
<dbReference type="GO" id="GO:0043041">
    <property type="term" value="P:amino acid activation for nonribosomal peptide biosynthetic process"/>
    <property type="evidence" value="ECO:0007669"/>
    <property type="project" value="TreeGrafter"/>
</dbReference>
<dbReference type="EMBL" id="LCUC01000250">
    <property type="protein sequence ID" value="KKY33261.1"/>
    <property type="molecule type" value="Genomic_DNA"/>
</dbReference>
<dbReference type="CDD" id="cd05918">
    <property type="entry name" value="A_NRPS_SidN3_like"/>
    <property type="match status" value="2"/>
</dbReference>
<organism evidence="6 7">
    <name type="scientific">Diaporthe ampelina</name>
    <dbReference type="NCBI Taxonomy" id="1214573"/>
    <lineage>
        <taxon>Eukaryota</taxon>
        <taxon>Fungi</taxon>
        <taxon>Dikarya</taxon>
        <taxon>Ascomycota</taxon>
        <taxon>Pezizomycotina</taxon>
        <taxon>Sordariomycetes</taxon>
        <taxon>Sordariomycetidae</taxon>
        <taxon>Diaporthales</taxon>
        <taxon>Diaporthaceae</taxon>
        <taxon>Diaporthe</taxon>
    </lineage>
</organism>
<dbReference type="GO" id="GO:0031177">
    <property type="term" value="F:phosphopantetheine binding"/>
    <property type="evidence" value="ECO:0007669"/>
    <property type="project" value="InterPro"/>
</dbReference>
<dbReference type="SUPFAM" id="SSF56801">
    <property type="entry name" value="Acetyl-CoA synthetase-like"/>
    <property type="match status" value="2"/>
</dbReference>
<dbReference type="SUPFAM" id="SSF52777">
    <property type="entry name" value="CoA-dependent acyltransferases"/>
    <property type="match status" value="8"/>
</dbReference>
<feature type="domain" description="Carrier" evidence="5">
    <location>
        <begin position="1607"/>
        <end position="1682"/>
    </location>
</feature>
<keyword evidence="1" id="KW-0596">Phosphopantetheine</keyword>
<gene>
    <name evidence="6" type="ORF">UCDDA912_g06776</name>
</gene>
<dbReference type="InterPro" id="IPR020806">
    <property type="entry name" value="PKS_PP-bd"/>
</dbReference>
<dbReference type="Gene3D" id="3.30.300.30">
    <property type="match status" value="2"/>
</dbReference>
<sequence>MAPSLDTLVSPLPCGLQEVHNLSKIEHAKAEAVQVSVESADEFSDGQQSIGESLEAMLRELWADVLDIDPEDITPDSHFFELGGNSLATAELVAAATHQYPGICLSREMVFQAPFFADLAALVSLAGAGSPTAEVSSLQQFGLVDEDDVNIAAEQCGVSREEIEDVYPATALQAGLMARSLSIPGAYISQWLFHCAYPVDPESLRDWLERTIRKLPILRTSMATSAEHGFVQVVTSRKTQVEIIRVASLDRWEEDFPRPAIDLGTPLSRMKVVVAEDRETPSVLWHAHHAAYDMATLELIAKHLGDVASGAEMLPPPPNFNTFVSYSLEVRKSPAGKTFWAQQLLDVPAPVFPYAATPDSSSDQLVSPFRTNALYTYPLPHTDTKMNFTQANVFRAAWAFLLGCYEHSNDVVFGVTNGGRYAPVANCAGIVGPMIATSPMRVQLDYSSTVADFLQRTSLQAVQINDWEQVGLSAIHDLGPDGQRACGFRTLVNVQTTDATRRSQFLMAPDDGPEQADAMDYGLVLELFPREGSTVPLRLSYDNRALRHDQVFEIARQLERVIVAFTAHPEATLDSIADDMGGASAQCGADARIRKHAAVECGVLDGMVREVSPCTPAQAASMAASLRHTSAYSSQVVFRVPEDVGRDEVVVAFEVLYQHAPILRTRLFRTPGGRLMQAVIAEPIDWRECLDLEDYTLSDSELGFKLGGPLARFALVRGVHRDSRVHWVVVTAHNAVFDMAKTDQMLQFLNAAIPGSGESVPSTMFITLSPPTSSVDAETRKSFWARTLQDCATPNFPEVPAAHEPLSTFHAQKNIVLQKIVPRTSSKLAAWIHGAWALTLTKYQDSSDVVFGAGLPCMGDDPTTFAPTLSIVPHRINIDDLDCSVSRFVQNVEDQTQSACAHAECGIASIKTINESCAAACKFQNLLIVHPQQRDKTTNSRSAFTLGDEAETGKNPSQVIRDYALVLEVGVSPDNSTLSVDVGFDPVVLQQVQVRRLLDHFEHVLLQTCDITSDSPLRSIYHIAPSHWEELQQWNGNVPEPLEKGVHELFECRVDAQPDEPAICARDGEWTFAELDSVSEKLARWLRSMGVKPGSYMPLLFEKCGLAIVAMLGVLKAGGASVALDPSHPTKRLQGLVSGMGECIVICSGQNRELAASLGRRVVVLDTNTLRALAARPSLPRLSSEVEVMPDTTAFVLFTSGSTGMPKGILIPHKAFSSSIRGHGKVLRFTTGPGSRNFQFTAYTSDVSIGEIFTSLALGSCVCVPSDWDRKNNIAGAMRDLNVNWAFFTPSVATLLRPAEVPSLKTLVFGGETASPDNFKTWAPHLYLINSFGPAETSIWSHCIPRPVELSDFGSNIGYGVSCATWITDPDDYNKLLPIGAIGELLTEGPNVAAGYLNASEKTNATFVTNPAWMPAGRKSMRIYRSGDLARFLPNGMVQFLGRRDHQVKLNGLRIELGEIEHQIRQKVPETMLVAVDVVTPHPAGSGRILAAFIAPKDPVQSTDQPGDSTATRSSPPADPEAQKLLSLLVSETSEVMRSALDGLEDAMIAALPRHMVPAAFVPLREMPLTASAKTDRKVLKQLASMVPAADLVRLGATSGKARQVHAPGSVMERVLARLWGAALGRELELDVRDSFFRIGGDSLSAMRLVSLARREGVRVSVEQIFKMSVLQDMARVAVMADNEHEGGEAADGDSGSYSNMVVAPYATVGGAQAAASGLLESAADQLGIEESDIEDIYPCTSLQEGLLAVSQDAKGSYVAQMVHELSPDTDLPRFQKSWSTVLDDWPILRTRFFPWLLEDGSVRLMQAVVKSKPRWLKPRSLNDYLKLDARDKMQTGDSMLRLAAFQEKKTQKHYFVMTIHHAVYDGWMLGLLLTAVRRAYSGMPRPVTIPYNVFINRLEATDPGKSQSFWQRYVSGAPRLSWPELPGLDFRPRSNCVQTRTSPLPGDRSSMSITPTTWLRTAFAILLGAYSCTDDVVFASTVYGRASGLLSSAELVAGPTLATIPVRVGIGRERLVGELMAEVQAESADMLAHEQHGMQKIRRYNMEALASVDAQSLLVVQVDEPHAAAPQNVDSEAADGLKFTSTPPSGLENGFLSCALVLEATVSEDGLHLVATHDDKVLQPDEVQRFLRQMTHIVDQLCSGSSDGLRVADLSLAAPEDVEEMHKWNGSVDEPMQALVHELFHKQAEEQPDAEALVSWEGVLTFRELDDLSTRLAGHLWESCGLRTGMRVPLVFEKSMWAVVAMMAVLKVGAANVALNPAQPPETLKSLVSDVGAEFVLCSEQNLSLTQSNFSNYFCVGPSIRSDGVLSGENGAQDSIVPENLAFLLFTSGSTGKPKAIMIDHSAFSSSMRGHGETLCYNKGGRNLQFTAYTSDVSIGEIFTSLTRGATVCIPSDEERMNDLAGAMERMRVDWAFLTPSVASLLNPDHVPTLRTLLYGGETATVTNVKTWANRLHLINSFGPAETSIWSHAHPHFSETDIGSDIGWSMGCATWIVDPDDYGRLMPIGAIGELVVEGPNVAAGYYKNPEKTQQAFVKGLPFLPEDRRNRIYRMGDLARWMPGGRVQFLGRKDTQVKLHGLKVDVGEVENKIRIALDGGVGLEVAVEMIENPSDTSDSRLVAFMNTAPAGQPQDRENVTIVADEGTLQGFVERTRGLRADLASVLPAFTIPSFFVPLTSMPLSASAKTDRKRLRALVADMGFARLARFALSTQRDVQAPHTKTEKLLHKMWCTVLGLTPEDFGVEADFFECGGDSIAAMKMASLARAGQVSLAVQDVYDHPILGALSRLLEGRSGGPQAEALPEVAPFSLLPQSVNLELLKIRAADLCGSQPQGVVDIYPLTSTQLSIVQQTLSRPGAFWLHNVFEIPDTVDVGRLERAWRRVVSAHAILRTRIIKTQEGQLLQAVMASPDEIMHADCPTTDVDAFIAADKGRELGFGRPLTRAALLNKKWFILALHHSTYDAWSMSKVFESLELQYARLAEESSAGEHEIVLEQASFNHFVKALQGQDKAASTTFWRDTLAGASTRPFIPLKPAEDRSTRCLLRHTITLPPTTTATRAHGTQAELAYAAIGLALHHQLQTPDTVLRLVSTGRTSSTVPGIEDLVGPTVTSVPLRMRHSGGNNNNNNNNNNNASTLGGFVSHVRDQLRALAPHEHVGFEGAARSHPDAEAACAAAPQVVVHPFDPYAEQAAGGIGLRRRELSAFNDDGAPFTIDVSLVSRGKVLEGITVRALFSDSAIEEQGVRRLVAVLDSVVRAMVGAKDDVSVSELLATFGCPDLEKVAREMTVTRADR</sequence>
<dbReference type="OrthoDB" id="416786at2759"/>
<dbReference type="Pfam" id="PF00550">
    <property type="entry name" value="PP-binding"/>
    <property type="match status" value="3"/>
</dbReference>
<reference evidence="6 7" key="2">
    <citation type="submission" date="2015-05" db="EMBL/GenBank/DDBJ databases">
        <authorList>
            <person name="Morales-Cruz A."/>
            <person name="Amrine K.C."/>
            <person name="Cantu D."/>
        </authorList>
    </citation>
    <scope>NUCLEOTIDE SEQUENCE [LARGE SCALE GENOMIC DNA]</scope>
    <source>
        <strain evidence="6">DA912</strain>
    </source>
</reference>
<dbReference type="Proteomes" id="UP000034680">
    <property type="component" value="Unassembled WGS sequence"/>
</dbReference>
<evidence type="ECO:0000256" key="2">
    <source>
        <dbReference type="ARBA" id="ARBA00022553"/>
    </source>
</evidence>
<dbReference type="SMART" id="SM00823">
    <property type="entry name" value="PKS_PP"/>
    <property type="match status" value="3"/>
</dbReference>
<dbReference type="Gene3D" id="3.30.559.10">
    <property type="entry name" value="Chloramphenicol acetyltransferase-like domain"/>
    <property type="match status" value="4"/>
</dbReference>
<dbReference type="CDD" id="cd19545">
    <property type="entry name" value="FUM14_C_NRPS-like"/>
    <property type="match status" value="2"/>
</dbReference>
<keyword evidence="7" id="KW-1185">Reference proteome</keyword>
<keyword evidence="2" id="KW-0597">Phosphoprotein</keyword>
<dbReference type="InterPro" id="IPR020845">
    <property type="entry name" value="AMP-binding_CS"/>
</dbReference>
<dbReference type="SUPFAM" id="SSF47336">
    <property type="entry name" value="ACP-like"/>
    <property type="match status" value="3"/>
</dbReference>
<dbReference type="Gene3D" id="3.30.559.30">
    <property type="entry name" value="Nonribosomal peptide synthetase, condensation domain"/>
    <property type="match status" value="4"/>
</dbReference>
<dbReference type="Pfam" id="PF00668">
    <property type="entry name" value="Condensation"/>
    <property type="match status" value="4"/>
</dbReference>
<evidence type="ECO:0000256" key="3">
    <source>
        <dbReference type="ARBA" id="ARBA00022598"/>
    </source>
</evidence>
<dbReference type="InterPro" id="IPR009081">
    <property type="entry name" value="PP-bd_ACP"/>
</dbReference>
<dbReference type="InterPro" id="IPR036736">
    <property type="entry name" value="ACP-like_sf"/>
</dbReference>
<dbReference type="GO" id="GO:0005737">
    <property type="term" value="C:cytoplasm"/>
    <property type="evidence" value="ECO:0007669"/>
    <property type="project" value="TreeGrafter"/>
</dbReference>
<dbReference type="InterPro" id="IPR001242">
    <property type="entry name" value="Condensation_dom"/>
</dbReference>
<dbReference type="InterPro" id="IPR042099">
    <property type="entry name" value="ANL_N_sf"/>
</dbReference>
<feature type="compositionally biased region" description="Polar residues" evidence="4">
    <location>
        <begin position="1500"/>
        <end position="1515"/>
    </location>
</feature>
<dbReference type="Gene3D" id="1.10.1200.10">
    <property type="entry name" value="ACP-like"/>
    <property type="match status" value="3"/>
</dbReference>
<dbReference type="Gene3D" id="3.40.50.12780">
    <property type="entry name" value="N-terminal domain of ligase-like"/>
    <property type="match status" value="2"/>
</dbReference>
<feature type="domain" description="Carrier" evidence="5">
    <location>
        <begin position="2719"/>
        <end position="2795"/>
    </location>
</feature>
<dbReference type="SMART" id="SM01294">
    <property type="entry name" value="PKS_PP_betabranch"/>
    <property type="match status" value="1"/>
</dbReference>
<dbReference type="Pfam" id="PF00501">
    <property type="entry name" value="AMP-binding"/>
    <property type="match status" value="2"/>
</dbReference>
<feature type="region of interest" description="Disordered" evidence="4">
    <location>
        <begin position="1497"/>
        <end position="1520"/>
    </location>
</feature>
<dbReference type="PROSITE" id="PS00012">
    <property type="entry name" value="PHOSPHOPANTETHEINE"/>
    <property type="match status" value="3"/>
</dbReference>
<accession>A0A0G2FGK6</accession>
<dbReference type="GO" id="GO:0016874">
    <property type="term" value="F:ligase activity"/>
    <property type="evidence" value="ECO:0007669"/>
    <property type="project" value="UniProtKB-KW"/>
</dbReference>